<keyword evidence="2" id="KW-1185">Reference proteome</keyword>
<dbReference type="Proteomes" id="UP000003416">
    <property type="component" value="Unassembled WGS sequence"/>
</dbReference>
<gene>
    <name evidence="1" type="ORF">HMPREF9446_00672</name>
</gene>
<dbReference type="eggNOG" id="COG1520">
    <property type="taxonomic scope" value="Bacteria"/>
</dbReference>
<name>F3PPM0_9BACE</name>
<dbReference type="InterPro" id="IPR015943">
    <property type="entry name" value="WD40/YVTN_repeat-like_dom_sf"/>
</dbReference>
<dbReference type="GeneID" id="86048446"/>
<evidence type="ECO:0008006" key="3">
    <source>
        <dbReference type="Google" id="ProtNLM"/>
    </source>
</evidence>
<dbReference type="AlphaFoldDB" id="F3PPM0"/>
<accession>F3PPM0</accession>
<dbReference type="Pfam" id="PF22701">
    <property type="entry name" value="Mala_s_1-like"/>
    <property type="match status" value="1"/>
</dbReference>
<evidence type="ECO:0000313" key="2">
    <source>
        <dbReference type="Proteomes" id="UP000003416"/>
    </source>
</evidence>
<comment type="caution">
    <text evidence="1">The sequence shown here is derived from an EMBL/GenBank/DDBJ whole genome shotgun (WGS) entry which is preliminary data.</text>
</comment>
<evidence type="ECO:0000313" key="1">
    <source>
        <dbReference type="EMBL" id="EGF59207.1"/>
    </source>
</evidence>
<dbReference type="Gene3D" id="2.130.10.10">
    <property type="entry name" value="YVTN repeat-like/Quinoprotein amine dehydrogenase"/>
    <property type="match status" value="1"/>
</dbReference>
<proteinExistence type="predicted"/>
<dbReference type="STRING" id="763034.HMPREF9446_00672"/>
<sequence>MKVLYIIISIALLGMSTAFGQKKTEKLLLGGSGWNKIVIIDKATGKIEWEHPLEKGWECNSVAATPDGNILFSYARGAKVVNREHKELWNIAAPAGCEMQTARILPGGNCLLAWAGHPAVVMEVSSDGKILSRTEYDTGVKRPHSQFRQVNKNTRGNYLVPIISTSEVHEISPEGKLVKITKVEGNPFTVLSSKGKNYWVACGDAHILLEANLENGKVIRRYAEHDIEGTNLYFVAGLFPSAKGGIYVCNWQGHSRNAKETNSPQLFEIDKKGKMVWSLNDHEAFGMISAVSTIR</sequence>
<protein>
    <recommendedName>
        <fullName evidence="3">PQQ enzyme repeat protein</fullName>
    </recommendedName>
</protein>
<organism evidence="1 2">
    <name type="scientific">Bacteroides fluxus YIT 12057</name>
    <dbReference type="NCBI Taxonomy" id="763034"/>
    <lineage>
        <taxon>Bacteria</taxon>
        <taxon>Pseudomonadati</taxon>
        <taxon>Bacteroidota</taxon>
        <taxon>Bacteroidia</taxon>
        <taxon>Bacteroidales</taxon>
        <taxon>Bacteroidaceae</taxon>
        <taxon>Bacteroides</taxon>
    </lineage>
</organism>
<dbReference type="HOGENOM" id="CLU_942845_0_0_10"/>
<dbReference type="RefSeq" id="WP_009123929.1">
    <property type="nucleotide sequence ID" value="NZ_GL882613.1"/>
</dbReference>
<reference evidence="1 2" key="1">
    <citation type="submission" date="2011-02" db="EMBL/GenBank/DDBJ databases">
        <authorList>
            <person name="Weinstock G."/>
            <person name="Sodergren E."/>
            <person name="Clifton S."/>
            <person name="Fulton L."/>
            <person name="Fulton B."/>
            <person name="Courtney L."/>
            <person name="Fronick C."/>
            <person name="Harrison M."/>
            <person name="Strong C."/>
            <person name="Farmer C."/>
            <person name="Delahaunty K."/>
            <person name="Markovic C."/>
            <person name="Hall O."/>
            <person name="Minx P."/>
            <person name="Tomlinson C."/>
            <person name="Mitreva M."/>
            <person name="Hou S."/>
            <person name="Chen J."/>
            <person name="Wollam A."/>
            <person name="Pepin K.H."/>
            <person name="Johnson M."/>
            <person name="Bhonagiri V."/>
            <person name="Zhang X."/>
            <person name="Suruliraj S."/>
            <person name="Warren W."/>
            <person name="Chinwalla A."/>
            <person name="Mardis E.R."/>
            <person name="Wilson R.K."/>
        </authorList>
    </citation>
    <scope>NUCLEOTIDE SEQUENCE [LARGE SCALE GENOMIC DNA]</scope>
    <source>
        <strain evidence="1 2">YIT 12057</strain>
    </source>
</reference>
<dbReference type="EMBL" id="AFBN01000012">
    <property type="protein sequence ID" value="EGF59207.1"/>
    <property type="molecule type" value="Genomic_DNA"/>
</dbReference>
<dbReference type="InterPro" id="IPR054550">
    <property type="entry name" value="Mala_s_1-like"/>
</dbReference>
<dbReference type="SUPFAM" id="SSF63829">
    <property type="entry name" value="Calcium-dependent phosphotriesterase"/>
    <property type="match status" value="1"/>
</dbReference>